<dbReference type="AlphaFoldDB" id="A0AA38TLF8"/>
<keyword evidence="2" id="KW-0159">Chromosome partition</keyword>
<feature type="compositionally biased region" description="Basic and acidic residues" evidence="4">
    <location>
        <begin position="176"/>
        <end position="187"/>
    </location>
</feature>
<keyword evidence="7" id="KW-1185">Reference proteome</keyword>
<dbReference type="InterPro" id="IPR044693">
    <property type="entry name" value="SGO_plant"/>
</dbReference>
<accession>A0AA38TLF8</accession>
<name>A0AA38TLF8_9ASTR</name>
<evidence type="ECO:0000313" key="6">
    <source>
        <dbReference type="EMBL" id="KAJ9553647.1"/>
    </source>
</evidence>
<feature type="region of interest" description="Disordered" evidence="4">
    <location>
        <begin position="1"/>
        <end position="32"/>
    </location>
</feature>
<feature type="coiled-coil region" evidence="3">
    <location>
        <begin position="39"/>
        <end position="94"/>
    </location>
</feature>
<proteinExistence type="inferred from homology"/>
<dbReference type="Pfam" id="PF07557">
    <property type="entry name" value="Shugoshin_C"/>
    <property type="match status" value="1"/>
</dbReference>
<feature type="region of interest" description="Disordered" evidence="4">
    <location>
        <begin position="137"/>
        <end position="271"/>
    </location>
</feature>
<dbReference type="GO" id="GO:0045144">
    <property type="term" value="P:meiotic sister chromatid segregation"/>
    <property type="evidence" value="ECO:0007669"/>
    <property type="project" value="InterPro"/>
</dbReference>
<feature type="compositionally biased region" description="Basic and acidic residues" evidence="4">
    <location>
        <begin position="240"/>
        <end position="269"/>
    </location>
</feature>
<feature type="compositionally biased region" description="Polar residues" evidence="4">
    <location>
        <begin position="14"/>
        <end position="25"/>
    </location>
</feature>
<evidence type="ECO:0000313" key="7">
    <source>
        <dbReference type="Proteomes" id="UP001172457"/>
    </source>
</evidence>
<evidence type="ECO:0000256" key="2">
    <source>
        <dbReference type="ARBA" id="ARBA00022829"/>
    </source>
</evidence>
<evidence type="ECO:0000259" key="5">
    <source>
        <dbReference type="Pfam" id="PF07557"/>
    </source>
</evidence>
<evidence type="ECO:0000256" key="4">
    <source>
        <dbReference type="SAM" id="MobiDB-lite"/>
    </source>
</evidence>
<dbReference type="GO" id="GO:0005634">
    <property type="term" value="C:nucleus"/>
    <property type="evidence" value="ECO:0007669"/>
    <property type="project" value="InterPro"/>
</dbReference>
<comment type="similarity">
    <text evidence="1">Belongs to the shugoshin family.</text>
</comment>
<dbReference type="GO" id="GO:0000775">
    <property type="term" value="C:chromosome, centromeric region"/>
    <property type="evidence" value="ECO:0007669"/>
    <property type="project" value="InterPro"/>
</dbReference>
<comment type="caution">
    <text evidence="6">The sequence shown here is derived from an EMBL/GenBank/DDBJ whole genome shotgun (WGS) entry which is preliminary data.</text>
</comment>
<evidence type="ECO:0000256" key="3">
    <source>
        <dbReference type="SAM" id="Coils"/>
    </source>
</evidence>
<feature type="domain" description="Shugoshin C-terminal" evidence="5">
    <location>
        <begin position="261"/>
        <end position="285"/>
    </location>
</feature>
<dbReference type="PANTHER" id="PTHR34373">
    <property type="entry name" value="SHUGOSHIN 2"/>
    <property type="match status" value="1"/>
</dbReference>
<dbReference type="Proteomes" id="UP001172457">
    <property type="component" value="Chromosome 4"/>
</dbReference>
<dbReference type="PANTHER" id="PTHR34373:SF9">
    <property type="entry name" value="SHUGOSHIN 2"/>
    <property type="match status" value="1"/>
</dbReference>
<sequence>MTSTGRKALADISNIPQRFSASNQDNKPRPSSDAIRDYVKQLQKENAALMKVLADKNKSIELSGAEIHKMRVTLQKMQQQNSQLAQSNSQILAELNSVKERQKAMIHELACKDGLIIAKKLELEGIPETIIFQVNDSQNDKVTEPEETEACTVAESDDQKHYNTSRMQKSKCLLSSDKKIQDNEVGKASRIKTKRQSSRRKLDEPKSTKSIVKIENADDDLPPSLLLDDDKSCNPVPSSSKREGDSLEDYKPQEQRKTSFSRPLREAAKKVQSYKEININVKMRRS</sequence>
<keyword evidence="3" id="KW-0175">Coiled coil</keyword>
<dbReference type="InterPro" id="IPR011515">
    <property type="entry name" value="Shugoshin_C"/>
</dbReference>
<feature type="compositionally biased region" description="Basic residues" evidence="4">
    <location>
        <begin position="189"/>
        <end position="199"/>
    </location>
</feature>
<organism evidence="6 7">
    <name type="scientific">Centaurea solstitialis</name>
    <name type="common">yellow star-thistle</name>
    <dbReference type="NCBI Taxonomy" id="347529"/>
    <lineage>
        <taxon>Eukaryota</taxon>
        <taxon>Viridiplantae</taxon>
        <taxon>Streptophyta</taxon>
        <taxon>Embryophyta</taxon>
        <taxon>Tracheophyta</taxon>
        <taxon>Spermatophyta</taxon>
        <taxon>Magnoliopsida</taxon>
        <taxon>eudicotyledons</taxon>
        <taxon>Gunneridae</taxon>
        <taxon>Pentapetalae</taxon>
        <taxon>asterids</taxon>
        <taxon>campanulids</taxon>
        <taxon>Asterales</taxon>
        <taxon>Asteraceae</taxon>
        <taxon>Carduoideae</taxon>
        <taxon>Cardueae</taxon>
        <taxon>Centaureinae</taxon>
        <taxon>Centaurea</taxon>
    </lineage>
</organism>
<protein>
    <recommendedName>
        <fullName evidence="5">Shugoshin C-terminal domain-containing protein</fullName>
    </recommendedName>
</protein>
<evidence type="ECO:0000256" key="1">
    <source>
        <dbReference type="ARBA" id="ARBA00010845"/>
    </source>
</evidence>
<gene>
    <name evidence="6" type="ORF">OSB04_017692</name>
</gene>
<reference evidence="6" key="1">
    <citation type="submission" date="2023-03" db="EMBL/GenBank/DDBJ databases">
        <title>Chromosome-scale reference genome and RAD-based genetic map of yellow starthistle (Centaurea solstitialis) reveal putative structural variation and QTLs associated with invader traits.</title>
        <authorList>
            <person name="Reatini B."/>
            <person name="Cang F.A."/>
            <person name="Jiang Q."/>
            <person name="Mckibben M.T.W."/>
            <person name="Barker M.S."/>
            <person name="Rieseberg L.H."/>
            <person name="Dlugosch K.M."/>
        </authorList>
    </citation>
    <scope>NUCLEOTIDE SEQUENCE</scope>
    <source>
        <strain evidence="6">CAN-66</strain>
        <tissue evidence="6">Leaf</tissue>
    </source>
</reference>
<dbReference type="GO" id="GO:0034090">
    <property type="term" value="P:maintenance of meiotic sister chromatid cohesion"/>
    <property type="evidence" value="ECO:0007669"/>
    <property type="project" value="InterPro"/>
</dbReference>
<dbReference type="EMBL" id="JARYMX010000004">
    <property type="protein sequence ID" value="KAJ9553647.1"/>
    <property type="molecule type" value="Genomic_DNA"/>
</dbReference>